<keyword evidence="2" id="KW-0732">Signal</keyword>
<dbReference type="Pfam" id="PF13795">
    <property type="entry name" value="HupE_UreJ_2"/>
    <property type="match status" value="1"/>
</dbReference>
<evidence type="ECO:0000256" key="1">
    <source>
        <dbReference type="SAM" id="Phobius"/>
    </source>
</evidence>
<keyword evidence="1" id="KW-0472">Membrane</keyword>
<proteinExistence type="predicted"/>
<dbReference type="PROSITE" id="PS00018">
    <property type="entry name" value="EF_HAND_1"/>
    <property type="match status" value="1"/>
</dbReference>
<comment type="caution">
    <text evidence="3">The sequence shown here is derived from an EMBL/GenBank/DDBJ whole genome shotgun (WGS) entry which is preliminary data.</text>
</comment>
<feature type="transmembrane region" description="Helical" evidence="1">
    <location>
        <begin position="184"/>
        <end position="206"/>
    </location>
</feature>
<feature type="transmembrane region" description="Helical" evidence="1">
    <location>
        <begin position="254"/>
        <end position="271"/>
    </location>
</feature>
<name>A0ABN0NIE7_9GAMM</name>
<gene>
    <name evidence="3" type="ORF">PUND_09409</name>
</gene>
<evidence type="ECO:0008006" key="5">
    <source>
        <dbReference type="Google" id="ProtNLM"/>
    </source>
</evidence>
<feature type="signal peptide" evidence="2">
    <location>
        <begin position="1"/>
        <end position="22"/>
    </location>
</feature>
<feature type="transmembrane region" description="Helical" evidence="1">
    <location>
        <begin position="345"/>
        <end position="363"/>
    </location>
</feature>
<organism evidence="3 4">
    <name type="scientific">Pseudoalteromonas undina</name>
    <dbReference type="NCBI Taxonomy" id="43660"/>
    <lineage>
        <taxon>Bacteria</taxon>
        <taxon>Pseudomonadati</taxon>
        <taxon>Pseudomonadota</taxon>
        <taxon>Gammaproteobacteria</taxon>
        <taxon>Alteromonadales</taxon>
        <taxon>Pseudoalteromonadaceae</taxon>
        <taxon>Pseudoalteromonas</taxon>
    </lineage>
</organism>
<feature type="transmembrane region" description="Helical" evidence="1">
    <location>
        <begin position="226"/>
        <end position="248"/>
    </location>
</feature>
<evidence type="ECO:0000256" key="2">
    <source>
        <dbReference type="SAM" id="SignalP"/>
    </source>
</evidence>
<feature type="transmembrane region" description="Helical" evidence="1">
    <location>
        <begin position="278"/>
        <end position="297"/>
    </location>
</feature>
<reference evidence="3" key="1">
    <citation type="journal article" date="2012" name="J. Bacteriol.">
        <title>Genome sequences of type strains of seven species of the marine bacterium Pseudoalteromonas.</title>
        <authorList>
            <person name="Xie B.B."/>
            <person name="Shu Y.L."/>
            <person name="Qin Q.L."/>
            <person name="Rong J.C."/>
            <person name="Zhang X.Y."/>
            <person name="Chen X.L."/>
            <person name="Shi M."/>
            <person name="He H.L."/>
            <person name="Zhou B.C."/>
            <person name="Zhang Y.Z."/>
        </authorList>
    </citation>
    <scope>NUCLEOTIDE SEQUENCE [LARGE SCALE GENOMIC DNA]</scope>
    <source>
        <strain evidence="3">NCIMB 2128</strain>
    </source>
</reference>
<dbReference type="InterPro" id="IPR032809">
    <property type="entry name" value="Put_HupE_UreJ"/>
</dbReference>
<dbReference type="Proteomes" id="UP000016534">
    <property type="component" value="Unassembled WGS sequence"/>
</dbReference>
<keyword evidence="4" id="KW-1185">Reference proteome</keyword>
<reference evidence="3" key="2">
    <citation type="submission" date="2013-04" db="EMBL/GenBank/DDBJ databases">
        <title>Genome sequence of Pseudoalteromonas undina.</title>
        <authorList>
            <person name="Xie B.-B."/>
            <person name="Rong J.-C."/>
            <person name="Qin Q.-L."/>
            <person name="Shu Y.-L."/>
            <person name="Zhang Y.-Z."/>
        </authorList>
    </citation>
    <scope>NUCLEOTIDE SEQUENCE</scope>
    <source>
        <strain evidence="3">NCIMB 2128</strain>
    </source>
</reference>
<dbReference type="InterPro" id="IPR018247">
    <property type="entry name" value="EF_Hand_1_Ca_BS"/>
</dbReference>
<sequence length="366" mass="41842">MRSTYLCFFALCLFAFTNNGFAHQLSTSYIVLNNNIDKTQYIGHWQISIADLEHAVALDLNNDGQITWAEIKAKRSSLTQFVEQNISFTQDLKACLLNNEGPFKLDTHFNQPYLQIPIRFYCDNNTTTLLTYSAFFNRDASHKSIVNINGVSRVFDYHNQKQAFNFEQTSYLETFNQYVYQGVLHIWIGIDHILFLIVLLLTCVLVRRDKTWQRSSSKIKIIKHTAWIVTAFTLAHSITLTATAMNLVSPNSRWVELGIAVSVLFAALNNVWPVVIRLGWLTFGFGLLHGMGFASVLGELGLSEDYQLLSIIAFNLGVELGQLSILCLSLPILIYLRNYNWYQKWLMPSGSILIALIALQWSIERY</sequence>
<dbReference type="EMBL" id="AHCF02000017">
    <property type="protein sequence ID" value="ERG61318.1"/>
    <property type="molecule type" value="Genomic_DNA"/>
</dbReference>
<evidence type="ECO:0000313" key="4">
    <source>
        <dbReference type="Proteomes" id="UP000016534"/>
    </source>
</evidence>
<evidence type="ECO:0000313" key="3">
    <source>
        <dbReference type="EMBL" id="ERG61318.1"/>
    </source>
</evidence>
<protein>
    <recommendedName>
        <fullName evidence="5">HupE/UreJ family protein</fullName>
    </recommendedName>
</protein>
<accession>A0ABN0NIE7</accession>
<keyword evidence="1" id="KW-0812">Transmembrane</keyword>
<keyword evidence="1" id="KW-1133">Transmembrane helix</keyword>
<feature type="chain" id="PRO_5047040945" description="HupE/UreJ family protein" evidence="2">
    <location>
        <begin position="23"/>
        <end position="366"/>
    </location>
</feature>
<feature type="transmembrane region" description="Helical" evidence="1">
    <location>
        <begin position="309"/>
        <end position="333"/>
    </location>
</feature>